<dbReference type="PANTHER" id="PTHR43813">
    <property type="entry name" value="ACYL-ACTIVATING ENZYME 16, CHLOROPLASTIC-RELATED"/>
    <property type="match status" value="1"/>
</dbReference>
<evidence type="ECO:0000313" key="3">
    <source>
        <dbReference type="Proteomes" id="UP000703590"/>
    </source>
</evidence>
<name>A0ABS2WRV2_9BACT</name>
<gene>
    <name evidence="2" type="ORF">JWV37_06350</name>
</gene>
<proteinExistence type="predicted"/>
<dbReference type="Gene3D" id="3.40.50.12780">
    <property type="entry name" value="N-terminal domain of ligase-like"/>
    <property type="match status" value="2"/>
</dbReference>
<dbReference type="Proteomes" id="UP000703590">
    <property type="component" value="Unassembled WGS sequence"/>
</dbReference>
<dbReference type="GO" id="GO:0016874">
    <property type="term" value="F:ligase activity"/>
    <property type="evidence" value="ECO:0007669"/>
    <property type="project" value="UniProtKB-KW"/>
</dbReference>
<keyword evidence="2" id="KW-0436">Ligase</keyword>
<dbReference type="InterPro" id="IPR042099">
    <property type="entry name" value="ANL_N_sf"/>
</dbReference>
<evidence type="ECO:0000259" key="1">
    <source>
        <dbReference type="Pfam" id="PF00501"/>
    </source>
</evidence>
<dbReference type="Pfam" id="PF23562">
    <property type="entry name" value="AMP-binding_C_3"/>
    <property type="match status" value="1"/>
</dbReference>
<protein>
    <submittedName>
        <fullName evidence="2">Long-chain fatty acid--CoA ligase</fullName>
    </submittedName>
</protein>
<dbReference type="EMBL" id="JAFHKK010000011">
    <property type="protein sequence ID" value="MBN2964394.1"/>
    <property type="molecule type" value="Genomic_DNA"/>
</dbReference>
<reference evidence="2 3" key="3">
    <citation type="submission" date="2021-02" db="EMBL/GenBank/DDBJ databases">
        <authorList>
            <person name="Merkel A.Y."/>
        </authorList>
    </citation>
    <scope>NUCLEOTIDE SEQUENCE [LARGE SCALE GENOMIC DNA]</scope>
    <source>
        <strain evidence="2 3">T05b</strain>
    </source>
</reference>
<dbReference type="InterPro" id="IPR052987">
    <property type="entry name" value="Chloroplast_AMP-bd_Enzymes"/>
</dbReference>
<dbReference type="InterPro" id="IPR020845">
    <property type="entry name" value="AMP-binding_CS"/>
</dbReference>
<accession>A0ABS2WRV2</accession>
<organism evidence="2 3">
    <name type="scientific">Sulfurospirillum tamanense</name>
    <dbReference type="NCBI Taxonomy" id="2813362"/>
    <lineage>
        <taxon>Bacteria</taxon>
        <taxon>Pseudomonadati</taxon>
        <taxon>Campylobacterota</taxon>
        <taxon>Epsilonproteobacteria</taxon>
        <taxon>Campylobacterales</taxon>
        <taxon>Sulfurospirillaceae</taxon>
        <taxon>Sulfurospirillum</taxon>
    </lineage>
</organism>
<reference evidence="2 3" key="1">
    <citation type="submission" date="2021-02" db="EMBL/GenBank/DDBJ databases">
        <title>Sulfurospirillum tamanensis sp. nov.</title>
        <authorList>
            <person name="Frolova A."/>
            <person name="Merkel A."/>
            <person name="Slobodkin A."/>
        </authorList>
    </citation>
    <scope>NUCLEOTIDE SEQUENCE [LARGE SCALE GENOMIC DNA]</scope>
    <source>
        <strain evidence="2 3">T05b</strain>
    </source>
</reference>
<reference evidence="3" key="2">
    <citation type="submission" date="2021-02" db="EMBL/GenBank/DDBJ databases">
        <title>Sulfurospirillum tamanensis sp. nov.</title>
        <authorList>
            <person name="Merkel A.Y."/>
        </authorList>
    </citation>
    <scope>NUCLEOTIDE SEQUENCE [LARGE SCALE GENOMIC DNA]</scope>
    <source>
        <strain evidence="3">T05b</strain>
    </source>
</reference>
<dbReference type="Pfam" id="PF00501">
    <property type="entry name" value="AMP-binding"/>
    <property type="match status" value="1"/>
</dbReference>
<comment type="caution">
    <text evidence="2">The sequence shown here is derived from an EMBL/GenBank/DDBJ whole genome shotgun (WGS) entry which is preliminary data.</text>
</comment>
<keyword evidence="3" id="KW-1185">Reference proteome</keyword>
<dbReference type="PANTHER" id="PTHR43813:SF1">
    <property type="entry name" value="ACYL-ACTIVATING ENZYME 16, CHLOROPLASTIC-RELATED"/>
    <property type="match status" value="1"/>
</dbReference>
<dbReference type="SUPFAM" id="SSF56801">
    <property type="entry name" value="Acetyl-CoA synthetase-like"/>
    <property type="match status" value="1"/>
</dbReference>
<dbReference type="InterPro" id="IPR000873">
    <property type="entry name" value="AMP-dep_synth/lig_dom"/>
</dbReference>
<dbReference type="PROSITE" id="PS00455">
    <property type="entry name" value="AMP_BINDING"/>
    <property type="match status" value="1"/>
</dbReference>
<evidence type="ECO:0000313" key="2">
    <source>
        <dbReference type="EMBL" id="MBN2964394.1"/>
    </source>
</evidence>
<sequence length="618" mass="69927">MFTRSYLAYKTQAAFIYRAGETEYTVTYEKLFEDALLLARAFKAKKITKGTKVMFVCDNRYEWIVTDLALLSLGAISIPRGSDTPALELDFILKHSEAEFLIVETQKLYERYEGVLKNQKAIFIVEAAKVHTLFDSLYSYNDLLKDRTISDEEIQAFIDQKEHLDAPDIFTLIYTSGTTGTPKGVILTHQNIMHNVTHMAPMIGLMEGETWLSILPSWHIFERSAEYLSLAYGCTTIYSTIKTFASDLEHYRPTLVATVPRLWESMYSKINQALEKKDPKKAKIFNKLVRISAAYNYHDRLRKNQLPRFYPLSKIEKFFLTCKASLACFFLSPLNAFAKKKLTLVQEKFGGRLRLAISGGGSLPEYLDEWIDALGIRIVNAYGMTECAPAIAGRGVLCDVFGTIGYAVPGTTLRIVNKSGGDVPIGEVGEIWVKGPQVTPGYYKAHEENAKTFSGDGFLKTGDLGKFTLGHELLITGRSKEIIVLANGENVDPSRIESTLSMLPFVTDAILVGHDKKGLGLLIVPDFDKLKDYVLEQYGEVVHSVEHLLENKPLTQKIKSKMNELLHPQKGFKPFEKLQNIHFLSEEFKPGEELTNTFKKKRHVIEKKYKELIDKLLH</sequence>
<feature type="domain" description="AMP-dependent synthetase/ligase" evidence="1">
    <location>
        <begin position="10"/>
        <end position="443"/>
    </location>
</feature>